<dbReference type="AlphaFoldDB" id="A0AA37V299"/>
<name>A0AA37V299_9BACT</name>
<feature type="signal peptide" evidence="1">
    <location>
        <begin position="1"/>
        <end position="19"/>
    </location>
</feature>
<comment type="caution">
    <text evidence="2">The sequence shown here is derived from an EMBL/GenBank/DDBJ whole genome shotgun (WGS) entry which is preliminary data.</text>
</comment>
<evidence type="ECO:0008006" key="4">
    <source>
        <dbReference type="Google" id="ProtNLM"/>
    </source>
</evidence>
<feature type="chain" id="PRO_5041384250" description="Lipocalin-like domain-containing protein" evidence="1">
    <location>
        <begin position="20"/>
        <end position="166"/>
    </location>
</feature>
<dbReference type="Proteomes" id="UP001161325">
    <property type="component" value="Unassembled WGS sequence"/>
</dbReference>
<keyword evidence="3" id="KW-1185">Reference proteome</keyword>
<protein>
    <recommendedName>
        <fullName evidence="4">Lipocalin-like domain-containing protein</fullName>
    </recommendedName>
</protein>
<evidence type="ECO:0000256" key="1">
    <source>
        <dbReference type="SAM" id="SignalP"/>
    </source>
</evidence>
<reference evidence="2" key="1">
    <citation type="submission" date="2022-08" db="EMBL/GenBank/DDBJ databases">
        <title>Draft genome sequencing of Roseisolibacter agri AW1220.</title>
        <authorList>
            <person name="Tobiishi Y."/>
            <person name="Tonouchi A."/>
        </authorList>
    </citation>
    <scope>NUCLEOTIDE SEQUENCE</scope>
    <source>
        <strain evidence="2">AW1220</strain>
    </source>
</reference>
<accession>A0AA37V299</accession>
<dbReference type="EMBL" id="BRXS01000002">
    <property type="protein sequence ID" value="GLC24942.1"/>
    <property type="molecule type" value="Genomic_DNA"/>
</dbReference>
<sequence>MRRTAFPLAALTASVAACASGEKAADTAAAVDTTAPAATAAPAPAAPAALTAADIAGEWAGTSYATPGDSVVARWHIRSVTDSTAVLTFDDTKKTVNYRTTLAGDSLVSVSEPYTPPGAPANAPKTTFHAVGRLTGDTLRGVTHVMLASKPDSMVAEHRWVATRPK</sequence>
<evidence type="ECO:0000313" key="2">
    <source>
        <dbReference type="EMBL" id="GLC24942.1"/>
    </source>
</evidence>
<proteinExistence type="predicted"/>
<dbReference type="PROSITE" id="PS51257">
    <property type="entry name" value="PROKAR_LIPOPROTEIN"/>
    <property type="match status" value="1"/>
</dbReference>
<evidence type="ECO:0000313" key="3">
    <source>
        <dbReference type="Proteomes" id="UP001161325"/>
    </source>
</evidence>
<gene>
    <name evidence="2" type="ORF">rosag_14550</name>
</gene>
<keyword evidence="1" id="KW-0732">Signal</keyword>
<organism evidence="2 3">
    <name type="scientific">Roseisolibacter agri</name>
    <dbReference type="NCBI Taxonomy" id="2014610"/>
    <lineage>
        <taxon>Bacteria</taxon>
        <taxon>Pseudomonadati</taxon>
        <taxon>Gemmatimonadota</taxon>
        <taxon>Gemmatimonadia</taxon>
        <taxon>Gemmatimonadales</taxon>
        <taxon>Gemmatimonadaceae</taxon>
        <taxon>Roseisolibacter</taxon>
    </lineage>
</organism>
<dbReference type="RefSeq" id="WP_284349385.1">
    <property type="nucleotide sequence ID" value="NZ_BRXS01000002.1"/>
</dbReference>